<gene>
    <name evidence="1" type="ORF">JCM9157_4560</name>
</gene>
<dbReference type="RefSeq" id="WP_035667870.1">
    <property type="nucleotide sequence ID" value="NZ_BAUV01000063.1"/>
</dbReference>
<dbReference type="OrthoDB" id="2893105at2"/>
<dbReference type="Proteomes" id="UP000018896">
    <property type="component" value="Unassembled WGS sequence"/>
</dbReference>
<comment type="caution">
    <text evidence="1">The sequence shown here is derived from an EMBL/GenBank/DDBJ whole genome shotgun (WGS) entry which is preliminary data.</text>
</comment>
<accession>W4QZE5</accession>
<evidence type="ECO:0000313" key="1">
    <source>
        <dbReference type="EMBL" id="GAE37287.1"/>
    </source>
</evidence>
<dbReference type="AlphaFoldDB" id="W4QZE5"/>
<organism evidence="1 2">
    <name type="scientific">Halalkalibacter akibai (strain ATCC 43226 / DSM 21942 / CIP 109018 / JCM 9157 / 1139)</name>
    <name type="common">Bacillus akibai</name>
    <dbReference type="NCBI Taxonomy" id="1236973"/>
    <lineage>
        <taxon>Bacteria</taxon>
        <taxon>Bacillati</taxon>
        <taxon>Bacillota</taxon>
        <taxon>Bacilli</taxon>
        <taxon>Bacillales</taxon>
        <taxon>Bacillaceae</taxon>
        <taxon>Halalkalibacter</taxon>
    </lineage>
</organism>
<protein>
    <submittedName>
        <fullName evidence="1">Uncharacterized protein</fullName>
    </submittedName>
</protein>
<keyword evidence="2" id="KW-1185">Reference proteome</keyword>
<proteinExistence type="predicted"/>
<reference evidence="1 2" key="1">
    <citation type="journal article" date="2014" name="Genome Announc.">
        <title>Draft Genome Sequences of Three Alkaliphilic Bacillus Strains, Bacillus wakoensis JCM 9140T, Bacillus akibai JCM 9157T, and Bacillus hemicellulosilyticus JCM 9152T.</title>
        <authorList>
            <person name="Yuki M."/>
            <person name="Oshima K."/>
            <person name="Suda W."/>
            <person name="Oshida Y."/>
            <person name="Kitamura K."/>
            <person name="Iida T."/>
            <person name="Hattori M."/>
            <person name="Ohkuma M."/>
        </authorList>
    </citation>
    <scope>NUCLEOTIDE SEQUENCE [LARGE SCALE GENOMIC DNA]</scope>
    <source>
        <strain evidence="1 2">JCM 9157</strain>
    </source>
</reference>
<sequence>MNEYQSILNGIFVCGLPAVNRVIEKEQAQVVVDVRVEVDETEARQKVATKYVPLVDGKPNQAALLQEAIAHVVTAYQEGKKIVLH</sequence>
<evidence type="ECO:0000313" key="2">
    <source>
        <dbReference type="Proteomes" id="UP000018896"/>
    </source>
</evidence>
<dbReference type="STRING" id="1236973.JCM9157_4560"/>
<dbReference type="EMBL" id="BAUV01000063">
    <property type="protein sequence ID" value="GAE37287.1"/>
    <property type="molecule type" value="Genomic_DNA"/>
</dbReference>
<name>W4QZE5_HALA3</name>